<protein>
    <submittedName>
        <fullName evidence="1">Uncharacterized protein</fullName>
    </submittedName>
</protein>
<proteinExistence type="predicted"/>
<gene>
    <name evidence="1" type="ORF">EGYM00163_LOCUS30961</name>
</gene>
<reference evidence="1" key="1">
    <citation type="submission" date="2021-01" db="EMBL/GenBank/DDBJ databases">
        <authorList>
            <person name="Corre E."/>
            <person name="Pelletier E."/>
            <person name="Niang G."/>
            <person name="Scheremetjew M."/>
            <person name="Finn R."/>
            <person name="Kale V."/>
            <person name="Holt S."/>
            <person name="Cochrane G."/>
            <person name="Meng A."/>
            <person name="Brown T."/>
            <person name="Cohen L."/>
        </authorList>
    </citation>
    <scope>NUCLEOTIDE SEQUENCE</scope>
    <source>
        <strain evidence="1">CCMP1594</strain>
    </source>
</reference>
<dbReference type="AlphaFoldDB" id="A0A7S4FZ13"/>
<dbReference type="EMBL" id="HBJA01088982">
    <property type="protein sequence ID" value="CAE0819791.1"/>
    <property type="molecule type" value="Transcribed_RNA"/>
</dbReference>
<organism evidence="1">
    <name type="scientific">Eutreptiella gymnastica</name>
    <dbReference type="NCBI Taxonomy" id="73025"/>
    <lineage>
        <taxon>Eukaryota</taxon>
        <taxon>Discoba</taxon>
        <taxon>Euglenozoa</taxon>
        <taxon>Euglenida</taxon>
        <taxon>Spirocuta</taxon>
        <taxon>Euglenophyceae</taxon>
        <taxon>Eutreptiales</taxon>
        <taxon>Eutreptiaceae</taxon>
        <taxon>Eutreptiella</taxon>
    </lineage>
</organism>
<name>A0A7S4FZ13_9EUGL</name>
<evidence type="ECO:0000313" key="1">
    <source>
        <dbReference type="EMBL" id="CAE0819791.1"/>
    </source>
</evidence>
<sequence>MYQLPSPQHGRAQGFSKAPFTIARTSKGIGPQIPTCTWAHRRVAVRRTPRSCAEARCTCTTPSFPFSTTKIGCRCRLGPPHAQLGGGGGIWPLAADGADSPLAEMAQKTANIGCHVFKADAQKRRRHAIQRAVDQALHDMKRAGGVQVHGW</sequence>
<accession>A0A7S4FZ13</accession>